<dbReference type="KEGG" id="tee:Tel_09155"/>
<organism evidence="2 3">
    <name type="scientific">Candidatus Tenderia electrophaga</name>
    <dbReference type="NCBI Taxonomy" id="1748243"/>
    <lineage>
        <taxon>Bacteria</taxon>
        <taxon>Pseudomonadati</taxon>
        <taxon>Pseudomonadota</taxon>
        <taxon>Gammaproteobacteria</taxon>
        <taxon>Candidatus Tenderiales</taxon>
        <taxon>Candidatus Tenderiaceae</taxon>
        <taxon>Candidatus Tenderia</taxon>
    </lineage>
</organism>
<dbReference type="EMBL" id="CP013099">
    <property type="protein sequence ID" value="ALP53308.1"/>
    <property type="molecule type" value="Genomic_DNA"/>
</dbReference>
<keyword evidence="1" id="KW-0472">Membrane</keyword>
<keyword evidence="1" id="KW-1133">Transmembrane helix</keyword>
<sequence>MPMFSAVEEQDIAYYAPGQGAPLYHQVQPLTVLLLSIVTLSLYSYWWHYRNWRCVQRNAEQTISPLFRAIFHPLYAFSLYNMVGETASNMHIKGVALLGALGFIRLVSFFYHLPDFPMLDGPAVGYFDIFFTMFLWMSVDMVYVQLVVNKVNQRLGLRRGKSR</sequence>
<dbReference type="AlphaFoldDB" id="A0A0S2TDS2"/>
<evidence type="ECO:0000313" key="2">
    <source>
        <dbReference type="EMBL" id="ALP53308.1"/>
    </source>
</evidence>
<reference evidence="2" key="1">
    <citation type="submission" date="2015-10" db="EMBL/GenBank/DDBJ databases">
        <title>Description of Candidatus Tenderia electrophaga gen. nov, sp. nov., an Uncultivated Electroautotroph from a Biocathode Enrichment.</title>
        <authorList>
            <person name="Eddie B.J."/>
            <person name="Malanoski A.P."/>
            <person name="Wang Z."/>
            <person name="Hall R.J."/>
            <person name="Oh S.D."/>
            <person name="Heiner C."/>
            <person name="Lin B."/>
            <person name="Strycharz-Glaven S.M."/>
        </authorList>
    </citation>
    <scope>NUCLEOTIDE SEQUENCE [LARGE SCALE GENOMIC DNA]</scope>
    <source>
        <strain evidence="2">NRL1</strain>
    </source>
</reference>
<name>A0A0S2TDS2_9GAMM</name>
<proteinExistence type="predicted"/>
<dbReference type="STRING" id="1748243.Tel_09155"/>
<keyword evidence="3" id="KW-1185">Reference proteome</keyword>
<protein>
    <recommendedName>
        <fullName evidence="4">DUF4234 domain-containing protein</fullName>
    </recommendedName>
</protein>
<evidence type="ECO:0000313" key="3">
    <source>
        <dbReference type="Proteomes" id="UP000055136"/>
    </source>
</evidence>
<dbReference type="Proteomes" id="UP000055136">
    <property type="component" value="Chromosome"/>
</dbReference>
<feature type="transmembrane region" description="Helical" evidence="1">
    <location>
        <begin position="125"/>
        <end position="148"/>
    </location>
</feature>
<evidence type="ECO:0000256" key="1">
    <source>
        <dbReference type="SAM" id="Phobius"/>
    </source>
</evidence>
<accession>A0A0S2TDS2</accession>
<gene>
    <name evidence="2" type="ORF">Tel_09155</name>
</gene>
<feature type="transmembrane region" description="Helical" evidence="1">
    <location>
        <begin position="95"/>
        <end position="113"/>
    </location>
</feature>
<keyword evidence="1" id="KW-0812">Transmembrane</keyword>
<feature type="transmembrane region" description="Helical" evidence="1">
    <location>
        <begin position="27"/>
        <end position="46"/>
    </location>
</feature>
<evidence type="ECO:0008006" key="4">
    <source>
        <dbReference type="Google" id="ProtNLM"/>
    </source>
</evidence>